<accession>A0A5D8QFB2</accession>
<evidence type="ECO:0000259" key="2">
    <source>
        <dbReference type="PROSITE" id="PS51671"/>
    </source>
</evidence>
<feature type="domain" description="ACT" evidence="2">
    <location>
        <begin position="71"/>
        <end position="146"/>
    </location>
</feature>
<evidence type="ECO:0000313" key="4">
    <source>
        <dbReference type="Proteomes" id="UP000322976"/>
    </source>
</evidence>
<keyword evidence="4" id="KW-1185">Reference proteome</keyword>
<comment type="caution">
    <text evidence="3">The sequence shown here is derived from an EMBL/GenBank/DDBJ whole genome shotgun (WGS) entry which is preliminary data.</text>
</comment>
<name>A0A5D8QFB2_9THEO</name>
<evidence type="ECO:0000313" key="3">
    <source>
        <dbReference type="EMBL" id="TZE83192.1"/>
    </source>
</evidence>
<dbReference type="PIRSF" id="PIRSF025624">
    <property type="entry name" value="ACT_PheB"/>
    <property type="match status" value="1"/>
</dbReference>
<gene>
    <name evidence="3" type="ORF">FWJ32_02425</name>
</gene>
<proteinExistence type="inferred from homology"/>
<reference evidence="3 4" key="1">
    <citation type="submission" date="2019-08" db="EMBL/GenBank/DDBJ databases">
        <title>Calorimonas adulescens gen. nov., sp. nov., an anaerobic thermophilic bacterium from Sakhalin hot spring.</title>
        <authorList>
            <person name="Khomyakova M.A."/>
            <person name="Merkel A.Y."/>
            <person name="Novikov A."/>
            <person name="Bonch-Osmolovskaya E.A."/>
            <person name="Slobodkin A.I."/>
        </authorList>
    </citation>
    <scope>NUCLEOTIDE SEQUENCE [LARGE SCALE GENOMIC DNA]</scope>
    <source>
        <strain evidence="3 4">A05MB</strain>
    </source>
</reference>
<protein>
    <recommendedName>
        <fullName evidence="1">UPF0735 ACT domain-containing protein FWJ32_02425</fullName>
    </recommendedName>
</protein>
<dbReference type="SUPFAM" id="SSF55021">
    <property type="entry name" value="ACT-like"/>
    <property type="match status" value="1"/>
</dbReference>
<dbReference type="Pfam" id="PF13291">
    <property type="entry name" value="ACT_4"/>
    <property type="match status" value="1"/>
</dbReference>
<comment type="similarity">
    <text evidence="1">Belongs to the UPF0735 family.</text>
</comment>
<dbReference type="HAMAP" id="MF_00707">
    <property type="entry name" value="UPF0735"/>
    <property type="match status" value="1"/>
</dbReference>
<dbReference type="CDD" id="cd04888">
    <property type="entry name" value="ACT_PheB-BS"/>
    <property type="match status" value="1"/>
</dbReference>
<dbReference type="InterPro" id="IPR008310">
    <property type="entry name" value="UPF0735_ACT_dom-cont"/>
</dbReference>
<dbReference type="RefSeq" id="WP_149544382.1">
    <property type="nucleotide sequence ID" value="NZ_VTPS01000002.1"/>
</dbReference>
<dbReference type="EMBL" id="VTPS01000002">
    <property type="protein sequence ID" value="TZE83192.1"/>
    <property type="molecule type" value="Genomic_DNA"/>
</dbReference>
<dbReference type="NCBIfam" id="NF003361">
    <property type="entry name" value="PRK04435.1"/>
    <property type="match status" value="1"/>
</dbReference>
<dbReference type="Gene3D" id="3.30.70.260">
    <property type="match status" value="1"/>
</dbReference>
<sequence length="147" mass="16223">MKQDAEYYIVEADALPEVFKKVMAAKNLLASGKAETIKDAVNEIGISRSAYYKYKDSIFPFFDARVAKIITLSLTLEHKPGILSNVLNILASAGGNILTINQNIPLNQIANVTISFDTKNMKIKLNELISKLAEIPGVIRNEIIAEQ</sequence>
<dbReference type="AlphaFoldDB" id="A0A5D8QFB2"/>
<dbReference type="PROSITE" id="PS51671">
    <property type="entry name" value="ACT"/>
    <property type="match status" value="1"/>
</dbReference>
<organism evidence="3 4">
    <name type="scientific">Calorimonas adulescens</name>
    <dbReference type="NCBI Taxonomy" id="2606906"/>
    <lineage>
        <taxon>Bacteria</taxon>
        <taxon>Bacillati</taxon>
        <taxon>Bacillota</taxon>
        <taxon>Clostridia</taxon>
        <taxon>Thermoanaerobacterales</taxon>
        <taxon>Thermoanaerobacteraceae</taxon>
        <taxon>Calorimonas</taxon>
    </lineage>
</organism>
<evidence type="ECO:0000256" key="1">
    <source>
        <dbReference type="HAMAP-Rule" id="MF_00707"/>
    </source>
</evidence>
<dbReference type="Proteomes" id="UP000322976">
    <property type="component" value="Unassembled WGS sequence"/>
</dbReference>
<dbReference type="InterPro" id="IPR045865">
    <property type="entry name" value="ACT-like_dom_sf"/>
</dbReference>
<dbReference type="InterPro" id="IPR002912">
    <property type="entry name" value="ACT_dom"/>
</dbReference>